<gene>
    <name evidence="2" type="ORF">SARC_10073</name>
</gene>
<feature type="compositionally biased region" description="Basic and acidic residues" evidence="1">
    <location>
        <begin position="118"/>
        <end position="141"/>
    </location>
</feature>
<organism evidence="2 3">
    <name type="scientific">Sphaeroforma arctica JP610</name>
    <dbReference type="NCBI Taxonomy" id="667725"/>
    <lineage>
        <taxon>Eukaryota</taxon>
        <taxon>Ichthyosporea</taxon>
        <taxon>Ichthyophonida</taxon>
        <taxon>Sphaeroforma</taxon>
    </lineage>
</organism>
<feature type="compositionally biased region" description="Basic and acidic residues" evidence="1">
    <location>
        <begin position="95"/>
        <end position="106"/>
    </location>
</feature>
<feature type="compositionally biased region" description="Polar residues" evidence="1">
    <location>
        <begin position="1"/>
        <end position="10"/>
    </location>
</feature>
<dbReference type="RefSeq" id="XP_014151370.1">
    <property type="nucleotide sequence ID" value="XM_014295895.1"/>
</dbReference>
<dbReference type="EMBL" id="KQ242723">
    <property type="protein sequence ID" value="KNC77468.1"/>
    <property type="molecule type" value="Genomic_DNA"/>
</dbReference>
<dbReference type="Proteomes" id="UP000054560">
    <property type="component" value="Unassembled WGS sequence"/>
</dbReference>
<sequence>MQQPTDNPSPDTADATESLGRSQVNGDVAESVTNTHEKESSVEQMVPLDDDEEVEEPIATVSEPSSSTHTVPVKSIQPETDIQPSTSPQTVTTVTEKDDTQIEFVHRHQLQADDMSPVEERMTGPEQPQHSEEPVSDKDDWGFDGTTGTVDDNDQS</sequence>
<reference evidence="2 3" key="1">
    <citation type="submission" date="2011-02" db="EMBL/GenBank/DDBJ databases">
        <title>The Genome Sequence of Sphaeroforma arctica JP610.</title>
        <authorList>
            <consortium name="The Broad Institute Genome Sequencing Platform"/>
            <person name="Russ C."/>
            <person name="Cuomo C."/>
            <person name="Young S.K."/>
            <person name="Zeng Q."/>
            <person name="Gargeya S."/>
            <person name="Alvarado L."/>
            <person name="Berlin A."/>
            <person name="Chapman S.B."/>
            <person name="Chen Z."/>
            <person name="Freedman E."/>
            <person name="Gellesch M."/>
            <person name="Goldberg J."/>
            <person name="Griggs A."/>
            <person name="Gujja S."/>
            <person name="Heilman E."/>
            <person name="Heiman D."/>
            <person name="Howarth C."/>
            <person name="Mehta T."/>
            <person name="Neiman D."/>
            <person name="Pearson M."/>
            <person name="Roberts A."/>
            <person name="Saif S."/>
            <person name="Shea T."/>
            <person name="Shenoy N."/>
            <person name="Sisk P."/>
            <person name="Stolte C."/>
            <person name="Sykes S."/>
            <person name="White J."/>
            <person name="Yandava C."/>
            <person name="Burger G."/>
            <person name="Gray M.W."/>
            <person name="Holland P.W.H."/>
            <person name="King N."/>
            <person name="Lang F.B.F."/>
            <person name="Roger A.J."/>
            <person name="Ruiz-Trillo I."/>
            <person name="Haas B."/>
            <person name="Nusbaum C."/>
            <person name="Birren B."/>
        </authorList>
    </citation>
    <scope>NUCLEOTIDE SEQUENCE [LARGE SCALE GENOMIC DNA]</scope>
    <source>
        <strain evidence="2 3">JP610</strain>
    </source>
</reference>
<evidence type="ECO:0000313" key="3">
    <source>
        <dbReference type="Proteomes" id="UP000054560"/>
    </source>
</evidence>
<name>A0A0L0FN66_9EUKA</name>
<feature type="region of interest" description="Disordered" evidence="1">
    <location>
        <begin position="1"/>
        <end position="156"/>
    </location>
</feature>
<proteinExistence type="predicted"/>
<evidence type="ECO:0000256" key="1">
    <source>
        <dbReference type="SAM" id="MobiDB-lite"/>
    </source>
</evidence>
<feature type="compositionally biased region" description="Low complexity" evidence="1">
    <location>
        <begin position="83"/>
        <end position="94"/>
    </location>
</feature>
<feature type="non-terminal residue" evidence="2">
    <location>
        <position position="156"/>
    </location>
</feature>
<dbReference type="AlphaFoldDB" id="A0A0L0FN66"/>
<keyword evidence="3" id="KW-1185">Reference proteome</keyword>
<accession>A0A0L0FN66</accession>
<protein>
    <submittedName>
        <fullName evidence="2">Uncharacterized protein</fullName>
    </submittedName>
</protein>
<dbReference type="GeneID" id="25910577"/>
<evidence type="ECO:0000313" key="2">
    <source>
        <dbReference type="EMBL" id="KNC77468.1"/>
    </source>
</evidence>